<evidence type="ECO:0000256" key="6">
    <source>
        <dbReference type="SAM" id="Phobius"/>
    </source>
</evidence>
<keyword evidence="3 6" id="KW-1133">Transmembrane helix</keyword>
<evidence type="ECO:0000256" key="4">
    <source>
        <dbReference type="ARBA" id="ARBA00023136"/>
    </source>
</evidence>
<feature type="region of interest" description="Disordered" evidence="5">
    <location>
        <begin position="163"/>
        <end position="186"/>
    </location>
</feature>
<feature type="transmembrane region" description="Helical" evidence="6">
    <location>
        <begin position="7"/>
        <end position="29"/>
    </location>
</feature>
<dbReference type="GO" id="GO:0005886">
    <property type="term" value="C:plasma membrane"/>
    <property type="evidence" value="ECO:0007669"/>
    <property type="project" value="TreeGrafter"/>
</dbReference>
<comment type="subcellular location">
    <subcellularLocation>
        <location evidence="1">Membrane</location>
        <topology evidence="1">Single-pass membrane protein</topology>
    </subcellularLocation>
</comment>
<protein>
    <recommendedName>
        <fullName evidence="7">Late embryogenesis abundant protein LEA-2 subgroup domain-containing protein</fullName>
    </recommendedName>
</protein>
<keyword evidence="2 6" id="KW-0812">Transmembrane</keyword>
<organism evidence="8 9">
    <name type="scientific">Acacia crassicarpa</name>
    <name type="common">northern wattle</name>
    <dbReference type="NCBI Taxonomy" id="499986"/>
    <lineage>
        <taxon>Eukaryota</taxon>
        <taxon>Viridiplantae</taxon>
        <taxon>Streptophyta</taxon>
        <taxon>Embryophyta</taxon>
        <taxon>Tracheophyta</taxon>
        <taxon>Spermatophyta</taxon>
        <taxon>Magnoliopsida</taxon>
        <taxon>eudicotyledons</taxon>
        <taxon>Gunneridae</taxon>
        <taxon>Pentapetalae</taxon>
        <taxon>rosids</taxon>
        <taxon>fabids</taxon>
        <taxon>Fabales</taxon>
        <taxon>Fabaceae</taxon>
        <taxon>Caesalpinioideae</taxon>
        <taxon>mimosoid clade</taxon>
        <taxon>Acacieae</taxon>
        <taxon>Acacia</taxon>
    </lineage>
</organism>
<evidence type="ECO:0000256" key="3">
    <source>
        <dbReference type="ARBA" id="ARBA00022989"/>
    </source>
</evidence>
<dbReference type="EMBL" id="JAWXYG010000011">
    <property type="protein sequence ID" value="KAK4258936.1"/>
    <property type="molecule type" value="Genomic_DNA"/>
</dbReference>
<dbReference type="Pfam" id="PF03168">
    <property type="entry name" value="LEA_2"/>
    <property type="match status" value="1"/>
</dbReference>
<proteinExistence type="predicted"/>
<feature type="domain" description="Late embryogenesis abundant protein LEA-2 subgroup" evidence="7">
    <location>
        <begin position="57"/>
        <end position="145"/>
    </location>
</feature>
<dbReference type="GO" id="GO:0009506">
    <property type="term" value="C:plasmodesma"/>
    <property type="evidence" value="ECO:0007669"/>
    <property type="project" value="TreeGrafter"/>
</dbReference>
<reference evidence="8" key="1">
    <citation type="submission" date="2023-10" db="EMBL/GenBank/DDBJ databases">
        <title>Chromosome-level genome of the transformable northern wattle, Acacia crassicarpa.</title>
        <authorList>
            <person name="Massaro I."/>
            <person name="Sinha N.R."/>
            <person name="Poethig S."/>
            <person name="Leichty A.R."/>
        </authorList>
    </citation>
    <scope>NUCLEOTIDE SEQUENCE</scope>
    <source>
        <strain evidence="8">Acra3RX</strain>
        <tissue evidence="8">Leaf</tissue>
    </source>
</reference>
<dbReference type="GO" id="GO:0098542">
    <property type="term" value="P:defense response to other organism"/>
    <property type="evidence" value="ECO:0007669"/>
    <property type="project" value="InterPro"/>
</dbReference>
<gene>
    <name evidence="8" type="ORF">QN277_005330</name>
</gene>
<comment type="caution">
    <text evidence="8">The sequence shown here is derived from an EMBL/GenBank/DDBJ whole genome shotgun (WGS) entry which is preliminary data.</text>
</comment>
<evidence type="ECO:0000256" key="1">
    <source>
        <dbReference type="ARBA" id="ARBA00004167"/>
    </source>
</evidence>
<dbReference type="AlphaFoldDB" id="A0AAE1IW31"/>
<evidence type="ECO:0000256" key="2">
    <source>
        <dbReference type="ARBA" id="ARBA00022692"/>
    </source>
</evidence>
<sequence length="186" mass="20987">MCEPKNFWVWLLQIVGLLGLLALILWLALRPKPPSYSVDFISIPQSSDQNGTIIYNIEIENPNKESDIYFDDINLSFLYGENQVAQSTIGSFRQGAGKTNSMFQSADANRRDLKSIVNAFSNGTAELKAALMTRFRYKTWGIKSKFHGVRLQGTLPIGRDGKLSGKKKKYPIKSPSKKTARFKIKH</sequence>
<accession>A0AAE1IW31</accession>
<dbReference type="PANTHER" id="PTHR31415:SF89">
    <property type="entry name" value="PROTEIN NDR1-LIKE"/>
    <property type="match status" value="1"/>
</dbReference>
<dbReference type="Gene3D" id="2.60.40.1820">
    <property type="match status" value="1"/>
</dbReference>
<feature type="compositionally biased region" description="Basic residues" evidence="5">
    <location>
        <begin position="164"/>
        <end position="186"/>
    </location>
</feature>
<name>A0AAE1IW31_9FABA</name>
<evidence type="ECO:0000256" key="5">
    <source>
        <dbReference type="SAM" id="MobiDB-lite"/>
    </source>
</evidence>
<evidence type="ECO:0000259" key="7">
    <source>
        <dbReference type="Pfam" id="PF03168"/>
    </source>
</evidence>
<dbReference type="SUPFAM" id="SSF117070">
    <property type="entry name" value="LEA14-like"/>
    <property type="match status" value="1"/>
</dbReference>
<dbReference type="InterPro" id="IPR044839">
    <property type="entry name" value="NDR1-like"/>
</dbReference>
<evidence type="ECO:0000313" key="9">
    <source>
        <dbReference type="Proteomes" id="UP001293593"/>
    </source>
</evidence>
<evidence type="ECO:0000313" key="8">
    <source>
        <dbReference type="EMBL" id="KAK4258936.1"/>
    </source>
</evidence>
<keyword evidence="4 6" id="KW-0472">Membrane</keyword>
<dbReference type="Proteomes" id="UP001293593">
    <property type="component" value="Unassembled WGS sequence"/>
</dbReference>
<keyword evidence="9" id="KW-1185">Reference proteome</keyword>
<dbReference type="PANTHER" id="PTHR31415">
    <property type="entry name" value="OS05G0367900 PROTEIN"/>
    <property type="match status" value="1"/>
</dbReference>
<dbReference type="InterPro" id="IPR004864">
    <property type="entry name" value="LEA_2"/>
</dbReference>